<gene>
    <name evidence="2" type="ORF">BX592_11114</name>
</gene>
<keyword evidence="1" id="KW-0472">Membrane</keyword>
<accession>A0A4R8LP66</accession>
<proteinExistence type="predicted"/>
<protein>
    <submittedName>
        <fullName evidence="2">Uncharacterized protein</fullName>
    </submittedName>
</protein>
<evidence type="ECO:0000313" key="2">
    <source>
        <dbReference type="EMBL" id="TDY48081.1"/>
    </source>
</evidence>
<keyword evidence="1" id="KW-0812">Transmembrane</keyword>
<reference evidence="2 3" key="1">
    <citation type="submission" date="2019-03" db="EMBL/GenBank/DDBJ databases">
        <title>Genomic Encyclopedia of Type Strains, Phase III (KMG-III): the genomes of soil and plant-associated and newly described type strains.</title>
        <authorList>
            <person name="Whitman W."/>
        </authorList>
    </citation>
    <scope>NUCLEOTIDE SEQUENCE [LARGE SCALE GENOMIC DNA]</scope>
    <source>
        <strain evidence="2 3">LMG 29544</strain>
    </source>
</reference>
<dbReference type="RefSeq" id="WP_134192742.1">
    <property type="nucleotide sequence ID" value="NZ_JBHLUW010000061.1"/>
</dbReference>
<dbReference type="Proteomes" id="UP000295509">
    <property type="component" value="Unassembled WGS sequence"/>
</dbReference>
<sequence length="94" mass="10351">MSLTIWLIAKLSRVDTGLARRALSTARAQDEIDAPAPTDLKHGAGAMAYGLALFVSRRPVHFYAGLAGLMAFFGYMFARIAVWAYDFGMHHYGQ</sequence>
<keyword evidence="1" id="KW-1133">Transmembrane helix</keyword>
<feature type="transmembrane region" description="Helical" evidence="1">
    <location>
        <begin position="62"/>
        <end position="85"/>
    </location>
</feature>
<name>A0A4R8LP66_9BURK</name>
<comment type="caution">
    <text evidence="2">The sequence shown here is derived from an EMBL/GenBank/DDBJ whole genome shotgun (WGS) entry which is preliminary data.</text>
</comment>
<evidence type="ECO:0000313" key="3">
    <source>
        <dbReference type="Proteomes" id="UP000295509"/>
    </source>
</evidence>
<dbReference type="OrthoDB" id="9021034at2"/>
<keyword evidence="3" id="KW-1185">Reference proteome</keyword>
<dbReference type="EMBL" id="SORE01000011">
    <property type="protein sequence ID" value="TDY48081.1"/>
    <property type="molecule type" value="Genomic_DNA"/>
</dbReference>
<organism evidence="2 3">
    <name type="scientific">Paraburkholderia rhizosphaerae</name>
    <dbReference type="NCBI Taxonomy" id="480658"/>
    <lineage>
        <taxon>Bacteria</taxon>
        <taxon>Pseudomonadati</taxon>
        <taxon>Pseudomonadota</taxon>
        <taxon>Betaproteobacteria</taxon>
        <taxon>Burkholderiales</taxon>
        <taxon>Burkholderiaceae</taxon>
        <taxon>Paraburkholderia</taxon>
    </lineage>
</organism>
<evidence type="ECO:0000256" key="1">
    <source>
        <dbReference type="SAM" id="Phobius"/>
    </source>
</evidence>
<dbReference type="AlphaFoldDB" id="A0A4R8LP66"/>